<keyword evidence="1" id="KW-0547">Nucleotide-binding</keyword>
<dbReference type="SMART" id="SM00028">
    <property type="entry name" value="TPR"/>
    <property type="match status" value="4"/>
</dbReference>
<dbReference type="InterPro" id="IPR011990">
    <property type="entry name" value="TPR-like_helical_dom_sf"/>
</dbReference>
<reference evidence="4" key="1">
    <citation type="submission" date="2021-02" db="EMBL/GenBank/DDBJ databases">
        <title>Natronoglycomyces albus gen. nov., sp. nov, a haloalkaliphilic actinobacterium from a soda solonchak soil.</title>
        <authorList>
            <person name="Sorokin D.Y."/>
            <person name="Khijniak T.V."/>
            <person name="Zakharycheva A.P."/>
            <person name="Boueva O.V."/>
            <person name="Ariskina E.V."/>
            <person name="Hahnke R.L."/>
            <person name="Bunk B."/>
            <person name="Sproer C."/>
            <person name="Schumann P."/>
            <person name="Evtushenko L.I."/>
            <person name="Kublanov I.V."/>
        </authorList>
    </citation>
    <scope>NUCLEOTIDE SEQUENCE</scope>
    <source>
        <strain evidence="4">DSM 106290</strain>
    </source>
</reference>
<dbReference type="InterPro" id="IPR019734">
    <property type="entry name" value="TPR_rpt"/>
</dbReference>
<dbReference type="SUPFAM" id="SSF55073">
    <property type="entry name" value="Nucleotide cyclase"/>
    <property type="match status" value="1"/>
</dbReference>
<evidence type="ECO:0000313" key="4">
    <source>
        <dbReference type="EMBL" id="QSB05868.1"/>
    </source>
</evidence>
<dbReference type="PANTHER" id="PTHR16305">
    <property type="entry name" value="TESTICULAR SOLUBLE ADENYLYL CYCLASE"/>
    <property type="match status" value="1"/>
</dbReference>
<dbReference type="SUPFAM" id="SSF48452">
    <property type="entry name" value="TPR-like"/>
    <property type="match status" value="2"/>
</dbReference>
<evidence type="ECO:0000256" key="2">
    <source>
        <dbReference type="ARBA" id="ARBA00022840"/>
    </source>
</evidence>
<dbReference type="EMBL" id="CP070496">
    <property type="protein sequence ID" value="QSB05868.1"/>
    <property type="molecule type" value="Genomic_DNA"/>
</dbReference>
<sequence>MTCPFCSADTIPGARYCHTCGGPLAPEANAPQTERRVVTVLFADLSDFTAWSEDQDPERVGAVTDRLLNECVQAVVEFGGHVNKLTGDGLMAVFGAPLSHEDDAERSVRAAQAMQRRVRRTLKAESGGGLPIGLRVGLRTGLVVAGMQANLEYTVIGDTVNTAARISDVASVGAVYAGEQTMQETKHIASWRRLNPVKLKGKRLPVEVYELLGFHDEPGTRASLGDRAPFIGRDAELGRVKGRLEAVAERNQPQVLIHTAEAGMGKTRFARECRTLATERGARVLMVRSAAYGEGRRFGPLADLVRKAAGLKFDDDRATAEKRLHRIADRHVDASYLKIDVLLGLLGHARTDVGESPGGFTGQAVDSGTVPTAVADLLNLLATEGPLVLIVDDVHSASNAALESLGLAVSRLRGPILTLLFARPELMRDTPQLGRISEAEVYPLPPLVGADAARLLTAYLDGGKLEADDETKLLTFAQGNPYYLAELVTLLTEQELLALRDNVWKLAEGSLTGRVLSRDLAQVLGARIDALPADARALLRIASVFGDVIPEEAIDFLREAAPGNADASLMELLERRMLRRRTYSGYRFVTPLLRQAAYAPLGMADAAHQHAAIARWASQVKLADEEGDELVVFHAEQALQLASRVSLNRDDEVWDVVPLAAAAARRQAQSAMYSSEPEQAVAIIDRAEKIHPLAQPDKLLRGRALVRLGNIPRAIEQVASLAEELKLQVPTEGTAVDTAEVAFEDAEPAAQVLLLLGRVYRYRGDIDLARASWKAALEVSGIANLVGGRCDAQCRLGMLDYLSGDLDQADARFLDALAAATDAGDRQRIGWALQHRAWVLTARGDFVAAEEVLQRADEVFTDAGDAQGRAWVRGAAAFTLLMSGLFTDAKRLADTFLPVGVRSGDLFAVGLLRSVGAAASVELGDAEGADQEAEASYADFERIDDDWGRGFALYVRSLAAYRLRHIDEAMLLAEEADHFARSTGHPLLQRLTEAMRGWCLLRQGYTAEAAAAAESILASTRAEVQKSSRGAPIVLLAEVSAVEGKTGDALEYLERLTVYPDQPCLGWPRRRAIGRYAQLLAEEGQCEEATHWARMTLSAFGEDPEATQWAEEYLRTSSRS</sequence>
<keyword evidence="2" id="KW-0067">ATP-binding</keyword>
<dbReference type="InterPro" id="IPR041664">
    <property type="entry name" value="AAA_16"/>
</dbReference>
<dbReference type="Pfam" id="PF00211">
    <property type="entry name" value="Guanylate_cyc"/>
    <property type="match status" value="1"/>
</dbReference>
<protein>
    <submittedName>
        <fullName evidence="4">AAA family ATPase</fullName>
    </submittedName>
</protein>
<dbReference type="KEGG" id="nav:JQS30_02780"/>
<dbReference type="Gene3D" id="1.25.40.10">
    <property type="entry name" value="Tetratricopeptide repeat domain"/>
    <property type="match status" value="2"/>
</dbReference>
<dbReference type="Pfam" id="PF13191">
    <property type="entry name" value="AAA_16"/>
    <property type="match status" value="1"/>
</dbReference>
<dbReference type="InterPro" id="IPR027417">
    <property type="entry name" value="P-loop_NTPase"/>
</dbReference>
<dbReference type="PANTHER" id="PTHR16305:SF28">
    <property type="entry name" value="GUANYLATE CYCLASE DOMAIN-CONTAINING PROTEIN"/>
    <property type="match status" value="1"/>
</dbReference>
<dbReference type="GO" id="GO:0009190">
    <property type="term" value="P:cyclic nucleotide biosynthetic process"/>
    <property type="evidence" value="ECO:0007669"/>
    <property type="project" value="InterPro"/>
</dbReference>
<name>A0A895XW57_9ACTN</name>
<dbReference type="InterPro" id="IPR001054">
    <property type="entry name" value="A/G_cyclase"/>
</dbReference>
<dbReference type="CDD" id="cd07302">
    <property type="entry name" value="CHD"/>
    <property type="match status" value="1"/>
</dbReference>
<dbReference type="InterPro" id="IPR029787">
    <property type="entry name" value="Nucleotide_cyclase"/>
</dbReference>
<dbReference type="AlphaFoldDB" id="A0A895XW57"/>
<dbReference type="PROSITE" id="PS50125">
    <property type="entry name" value="GUANYLATE_CYCLASE_2"/>
    <property type="match status" value="1"/>
</dbReference>
<dbReference type="GO" id="GO:0004016">
    <property type="term" value="F:adenylate cyclase activity"/>
    <property type="evidence" value="ECO:0007669"/>
    <property type="project" value="TreeGrafter"/>
</dbReference>
<dbReference type="GO" id="GO:0005737">
    <property type="term" value="C:cytoplasm"/>
    <property type="evidence" value="ECO:0007669"/>
    <property type="project" value="TreeGrafter"/>
</dbReference>
<proteinExistence type="predicted"/>
<evidence type="ECO:0000313" key="5">
    <source>
        <dbReference type="Proteomes" id="UP000662939"/>
    </source>
</evidence>
<dbReference type="Proteomes" id="UP000662939">
    <property type="component" value="Chromosome"/>
</dbReference>
<evidence type="ECO:0000259" key="3">
    <source>
        <dbReference type="PROSITE" id="PS50125"/>
    </source>
</evidence>
<accession>A0A895XW57</accession>
<dbReference type="GO" id="GO:0005524">
    <property type="term" value="F:ATP binding"/>
    <property type="evidence" value="ECO:0007669"/>
    <property type="project" value="UniProtKB-KW"/>
</dbReference>
<evidence type="ECO:0000256" key="1">
    <source>
        <dbReference type="ARBA" id="ARBA00022741"/>
    </source>
</evidence>
<dbReference type="SUPFAM" id="SSF52540">
    <property type="entry name" value="P-loop containing nucleoside triphosphate hydrolases"/>
    <property type="match status" value="1"/>
</dbReference>
<feature type="domain" description="Guanylate cyclase" evidence="3">
    <location>
        <begin position="39"/>
        <end position="167"/>
    </location>
</feature>
<dbReference type="Gene3D" id="3.30.70.1230">
    <property type="entry name" value="Nucleotide cyclase"/>
    <property type="match status" value="1"/>
</dbReference>
<gene>
    <name evidence="4" type="ORF">JQS30_02780</name>
</gene>
<dbReference type="GO" id="GO:0035556">
    <property type="term" value="P:intracellular signal transduction"/>
    <property type="evidence" value="ECO:0007669"/>
    <property type="project" value="InterPro"/>
</dbReference>
<dbReference type="RefSeq" id="WP_213171879.1">
    <property type="nucleotide sequence ID" value="NZ_CP070496.1"/>
</dbReference>
<dbReference type="SMART" id="SM00044">
    <property type="entry name" value="CYCc"/>
    <property type="match status" value="1"/>
</dbReference>
<organism evidence="4 5">
    <name type="scientific">Natronoglycomyces albus</name>
    <dbReference type="NCBI Taxonomy" id="2811108"/>
    <lineage>
        <taxon>Bacteria</taxon>
        <taxon>Bacillati</taxon>
        <taxon>Actinomycetota</taxon>
        <taxon>Actinomycetes</taxon>
        <taxon>Glycomycetales</taxon>
        <taxon>Glycomycetaceae</taxon>
        <taxon>Natronoglycomyces</taxon>
    </lineage>
</organism>
<keyword evidence="5" id="KW-1185">Reference proteome</keyword>